<feature type="transmembrane region" description="Helical" evidence="9">
    <location>
        <begin position="888"/>
        <end position="908"/>
    </location>
</feature>
<comment type="subcellular location">
    <subcellularLocation>
        <location evidence="1 9">Cell inner membrane</location>
        <topology evidence="1 9">Multi-pass membrane protein</topology>
    </subcellularLocation>
</comment>
<dbReference type="NCBIfam" id="NF000282">
    <property type="entry name" value="RND_permease_1"/>
    <property type="match status" value="1"/>
</dbReference>
<dbReference type="PANTHER" id="PTHR32063">
    <property type="match status" value="1"/>
</dbReference>
<comment type="caution">
    <text evidence="10">The sequence shown here is derived from an EMBL/GenBank/DDBJ whole genome shotgun (WGS) entry which is preliminary data.</text>
</comment>
<dbReference type="PRINTS" id="PR00702">
    <property type="entry name" value="ACRIFLAVINRP"/>
</dbReference>
<dbReference type="PANTHER" id="PTHR32063:SF32">
    <property type="entry name" value="AMINOGLYCOSIDE EFFLUX PUMP-RELATED"/>
    <property type="match status" value="1"/>
</dbReference>
<dbReference type="FunFam" id="3.30.70.1430:FF:000001">
    <property type="entry name" value="Efflux pump membrane transporter"/>
    <property type="match status" value="1"/>
</dbReference>
<feature type="transmembrane region" description="Helical" evidence="9">
    <location>
        <begin position="340"/>
        <end position="359"/>
    </location>
</feature>
<dbReference type="Pfam" id="PF00873">
    <property type="entry name" value="ACR_tran"/>
    <property type="match status" value="1"/>
</dbReference>
<dbReference type="Gene3D" id="3.30.70.1440">
    <property type="entry name" value="Multidrug efflux transporter AcrB pore domain"/>
    <property type="match status" value="1"/>
</dbReference>
<feature type="transmembrane region" description="Helical" evidence="9">
    <location>
        <begin position="437"/>
        <end position="458"/>
    </location>
</feature>
<feature type="transmembrane region" description="Helical" evidence="9">
    <location>
        <begin position="914"/>
        <end position="935"/>
    </location>
</feature>
<feature type="transmembrane region" description="Helical" evidence="9">
    <location>
        <begin position="366"/>
        <end position="387"/>
    </location>
</feature>
<reference evidence="10 11" key="1">
    <citation type="submission" date="2018-01" db="EMBL/GenBank/DDBJ databases">
        <title>Saezia sanguinis gen. nov., sp. nov., in the order Burkholderiales isolated from human blood.</title>
        <authorList>
            <person name="Medina-Pascual M.J."/>
            <person name="Valdezate S."/>
            <person name="Monzon S."/>
            <person name="Cuesta I."/>
            <person name="Carrasco G."/>
            <person name="Villalon P."/>
            <person name="Saez-Nieto J.A."/>
        </authorList>
    </citation>
    <scope>NUCLEOTIDE SEQUENCE [LARGE SCALE GENOMIC DNA]</scope>
    <source>
        <strain evidence="10 11">CNM695-12</strain>
    </source>
</reference>
<accession>A0A433SFH4</accession>
<evidence type="ECO:0000313" key="11">
    <source>
        <dbReference type="Proteomes" id="UP000286947"/>
    </source>
</evidence>
<keyword evidence="8 9" id="KW-0472">Membrane</keyword>
<dbReference type="FunFam" id="1.20.1640.10:FF:000001">
    <property type="entry name" value="Efflux pump membrane transporter"/>
    <property type="match status" value="1"/>
</dbReference>
<dbReference type="AlphaFoldDB" id="A0A433SFH4"/>
<evidence type="ECO:0000256" key="9">
    <source>
        <dbReference type="RuleBase" id="RU364070"/>
    </source>
</evidence>
<feature type="transmembrane region" description="Helical" evidence="9">
    <location>
        <begin position="956"/>
        <end position="977"/>
    </location>
</feature>
<gene>
    <name evidence="10" type="primary">mexB</name>
    <name evidence="10" type="ORF">CUZ56_01329</name>
</gene>
<dbReference type="FunFam" id="3.30.70.1430:FF:000002">
    <property type="entry name" value="Efflux pump membrane transporter"/>
    <property type="match status" value="1"/>
</dbReference>
<comment type="similarity">
    <text evidence="2 9">Belongs to the resistance-nodulation-cell division (RND) (TC 2.A.6) family.</text>
</comment>
<keyword evidence="6 9" id="KW-0812">Transmembrane</keyword>
<dbReference type="Gene3D" id="1.20.1640.10">
    <property type="entry name" value="Multidrug efflux transporter AcrB transmembrane domain"/>
    <property type="match status" value="2"/>
</dbReference>
<feature type="transmembrane region" description="Helical" evidence="9">
    <location>
        <begin position="470"/>
        <end position="497"/>
    </location>
</feature>
<evidence type="ECO:0000256" key="1">
    <source>
        <dbReference type="ARBA" id="ARBA00004429"/>
    </source>
</evidence>
<evidence type="ECO:0000256" key="5">
    <source>
        <dbReference type="ARBA" id="ARBA00022519"/>
    </source>
</evidence>
<dbReference type="InterPro" id="IPR004764">
    <property type="entry name" value="MdtF-like"/>
</dbReference>
<dbReference type="OrthoDB" id="9176627at2"/>
<evidence type="ECO:0000256" key="4">
    <source>
        <dbReference type="ARBA" id="ARBA00022475"/>
    </source>
</evidence>
<evidence type="ECO:0000256" key="8">
    <source>
        <dbReference type="ARBA" id="ARBA00023136"/>
    </source>
</evidence>
<feature type="transmembrane region" description="Helical" evidence="9">
    <location>
        <begin position="989"/>
        <end position="1017"/>
    </location>
</feature>
<proteinExistence type="inferred from homology"/>
<keyword evidence="7 9" id="KW-1133">Transmembrane helix</keyword>
<dbReference type="Gene3D" id="3.30.2090.10">
    <property type="entry name" value="Multidrug efflux transporter AcrB TolC docking domain, DN and DC subdomains"/>
    <property type="match status" value="2"/>
</dbReference>
<dbReference type="GO" id="GO:0015562">
    <property type="term" value="F:efflux transmembrane transporter activity"/>
    <property type="evidence" value="ECO:0007669"/>
    <property type="project" value="InterPro"/>
</dbReference>
<evidence type="ECO:0000256" key="7">
    <source>
        <dbReference type="ARBA" id="ARBA00022989"/>
    </source>
</evidence>
<dbReference type="InterPro" id="IPR001036">
    <property type="entry name" value="Acrflvin-R"/>
</dbReference>
<keyword evidence="3 9" id="KW-0813">Transport</keyword>
<dbReference type="GO" id="GO:0009636">
    <property type="term" value="P:response to toxic substance"/>
    <property type="evidence" value="ECO:0007669"/>
    <property type="project" value="UniProtKB-ARBA"/>
</dbReference>
<evidence type="ECO:0000256" key="3">
    <source>
        <dbReference type="ARBA" id="ARBA00022448"/>
    </source>
</evidence>
<feature type="transmembrane region" description="Helical" evidence="9">
    <location>
        <begin position="9"/>
        <end position="30"/>
    </location>
</feature>
<dbReference type="SUPFAM" id="SSF82714">
    <property type="entry name" value="Multidrug efflux transporter AcrB TolC docking domain, DN and DC subdomains"/>
    <property type="match status" value="2"/>
</dbReference>
<dbReference type="EMBL" id="PQSP01000002">
    <property type="protein sequence ID" value="RUS67384.1"/>
    <property type="molecule type" value="Genomic_DNA"/>
</dbReference>
<keyword evidence="11" id="KW-1185">Reference proteome</keyword>
<feature type="transmembrane region" description="Helical" evidence="9">
    <location>
        <begin position="863"/>
        <end position="881"/>
    </location>
</feature>
<dbReference type="GO" id="GO:0042910">
    <property type="term" value="F:xenobiotic transmembrane transporter activity"/>
    <property type="evidence" value="ECO:0007669"/>
    <property type="project" value="TreeGrafter"/>
</dbReference>
<dbReference type="Proteomes" id="UP000286947">
    <property type="component" value="Unassembled WGS sequence"/>
</dbReference>
<dbReference type="NCBIfam" id="TIGR00915">
    <property type="entry name" value="2A0602"/>
    <property type="match status" value="1"/>
</dbReference>
<dbReference type="InterPro" id="IPR027463">
    <property type="entry name" value="AcrB_DN_DC_subdom"/>
</dbReference>
<name>A0A433SFH4_9BURK</name>
<evidence type="ECO:0000313" key="10">
    <source>
        <dbReference type="EMBL" id="RUS67384.1"/>
    </source>
</evidence>
<keyword evidence="5 9" id="KW-0997">Cell inner membrane</keyword>
<organism evidence="10 11">
    <name type="scientific">Saezia sanguinis</name>
    <dbReference type="NCBI Taxonomy" id="1965230"/>
    <lineage>
        <taxon>Bacteria</taxon>
        <taxon>Pseudomonadati</taxon>
        <taxon>Pseudomonadota</taxon>
        <taxon>Betaproteobacteria</taxon>
        <taxon>Burkholderiales</taxon>
        <taxon>Saeziaceae</taxon>
        <taxon>Saezia</taxon>
    </lineage>
</organism>
<dbReference type="Gene3D" id="3.30.70.1320">
    <property type="entry name" value="Multidrug efflux transporter AcrB pore domain like"/>
    <property type="match status" value="1"/>
</dbReference>
<feature type="transmembrane region" description="Helical" evidence="9">
    <location>
        <begin position="393"/>
        <end position="416"/>
    </location>
</feature>
<evidence type="ECO:0000256" key="2">
    <source>
        <dbReference type="ARBA" id="ARBA00010942"/>
    </source>
</evidence>
<protein>
    <recommendedName>
        <fullName evidence="9">Efflux pump membrane transporter</fullName>
    </recommendedName>
</protein>
<dbReference type="GO" id="GO:0005886">
    <property type="term" value="C:plasma membrane"/>
    <property type="evidence" value="ECO:0007669"/>
    <property type="project" value="UniProtKB-SubCell"/>
</dbReference>
<keyword evidence="4" id="KW-1003">Cell membrane</keyword>
<feature type="transmembrane region" description="Helical" evidence="9">
    <location>
        <begin position="530"/>
        <end position="548"/>
    </location>
</feature>
<dbReference type="Gene3D" id="3.30.70.1430">
    <property type="entry name" value="Multidrug efflux transporter AcrB pore domain"/>
    <property type="match status" value="2"/>
</dbReference>
<dbReference type="SUPFAM" id="SSF82866">
    <property type="entry name" value="Multidrug efflux transporter AcrB transmembrane domain"/>
    <property type="match status" value="2"/>
</dbReference>
<dbReference type="SUPFAM" id="SSF82693">
    <property type="entry name" value="Multidrug efflux transporter AcrB pore domain, PN1, PN2, PC1 and PC2 subdomains"/>
    <property type="match status" value="4"/>
</dbReference>
<dbReference type="RefSeq" id="WP_126979373.1">
    <property type="nucleotide sequence ID" value="NZ_PQSP01000002.1"/>
</dbReference>
<sequence length="1037" mass="113730">MPRFFIDRPIFAIVIAFIIMLFGSISIIMLPKGQYPDIAPPTVSISATYPGASAETVENTVTQVIEKELTGLDGLLYFSSTSSASGQSSITLTFEQGTDPDIAQVQVQNKVQQVTTRLPAMVQQQGVTVQKSQGNILMMVVLYDTRDRDSNYDVADYLVSNVQDRLARLDGVGNIQLFGQQYAMRIWLDPMKLRSYNLMPSDVRTAIEQQNRQVAMGKLGDQPAAPGQNLTATVTAVSMLQTPAQFRDIIIKYKPDGSVVKLGDVARIEMGSESYSTVTSLNRHPSAALAVQLTSGANAMATSANVRALMEEVKVNLPEGYAIAYTNDNSDFVKLSIWEVVKTLIEAVVLITIVMYIFLGNWRTTIIPTLTVPVVLLGTFAVMYALGFTINTLTLFGMVLSIGLLIDDTIVVVENVERLMREKNLSPREATIESMREITGALVGITAIIMVVFIPMIFFSGSTGIIYRQFSVTIIVSMGLSVFMALTFTPAMCALLLKEQKKTESRFQRFFNRCLEHYGKQIDKTLRRPVRWLVAYVVISGGCLLFLMQMPTGFLPNEDQGILICQYTLPAGADMSRTNEVGKAIENYFLDEEKDNVQIVFITNGFGFNSSNQNSGMAFISLKDWSERPGAQNSADGIAMRAMQRLSSICDAQVFVLSPPPIMGLGQTDGFELYLQALAGTDRAELESLQDVFMEHAAQEKSLANVRSDNAYRVPQLHLAFNNEKALSYGISLDDMYDALNVAWAGEYVNDFIDRSRIKRVYMQSSAEFRSRPEDLNAWSVRNGAGQMVPYSEFTQTSWIPTQETLERFNGVSAYYIQGAAGPGMSSGDAMQAVGKIMDDIPGASYAWSGLSYQEQQASGQTILLYSISILVIFLCLAALYESWSVPIAVLLIIPLGAVGTVLAVHWRGLENNIYFQVAMLTIIGLSARNAIMMVEFSDQAHKSGLSLMEAARQGAILRFRPILMTALTFAAGVLPLAMSTGVGANSRIAIGTGTLGGTLTATVLSVVLVPLFFLLVGRLFAKKEHPDTPHAQQNPG</sequence>
<evidence type="ECO:0000256" key="6">
    <source>
        <dbReference type="ARBA" id="ARBA00022692"/>
    </source>
</evidence>